<proteinExistence type="predicted"/>
<evidence type="ECO:0000313" key="2">
    <source>
        <dbReference type="EMBL" id="KAB8424718.1"/>
    </source>
</evidence>
<keyword evidence="3" id="KW-1185">Reference proteome</keyword>
<reference evidence="2 3" key="1">
    <citation type="submission" date="2019-06" db="EMBL/GenBank/DDBJ databases">
        <title>A chromosomal-level reference genome of Carpinus fangiana (Coryloideae, Betulaceae).</title>
        <authorList>
            <person name="Yang X."/>
            <person name="Wang Z."/>
            <person name="Zhang L."/>
            <person name="Hao G."/>
            <person name="Liu J."/>
            <person name="Yang Y."/>
        </authorList>
    </citation>
    <scope>NUCLEOTIDE SEQUENCE [LARGE SCALE GENOMIC DNA]</scope>
    <source>
        <strain evidence="2">Cfa_2016G</strain>
        <tissue evidence="2">Leaf</tissue>
    </source>
</reference>
<dbReference type="AlphaFoldDB" id="A0A5N6KZP4"/>
<feature type="region of interest" description="Disordered" evidence="1">
    <location>
        <begin position="1"/>
        <end position="67"/>
    </location>
</feature>
<gene>
    <name evidence="2" type="ORF">FH972_024978</name>
</gene>
<name>A0A5N6KZP4_9ROSI</name>
<dbReference type="Proteomes" id="UP000327013">
    <property type="component" value="Unassembled WGS sequence"/>
</dbReference>
<feature type="compositionally biased region" description="Basic and acidic residues" evidence="1">
    <location>
        <begin position="25"/>
        <end position="67"/>
    </location>
</feature>
<organism evidence="2 3">
    <name type="scientific">Carpinus fangiana</name>
    <dbReference type="NCBI Taxonomy" id="176857"/>
    <lineage>
        <taxon>Eukaryota</taxon>
        <taxon>Viridiplantae</taxon>
        <taxon>Streptophyta</taxon>
        <taxon>Embryophyta</taxon>
        <taxon>Tracheophyta</taxon>
        <taxon>Spermatophyta</taxon>
        <taxon>Magnoliopsida</taxon>
        <taxon>eudicotyledons</taxon>
        <taxon>Gunneridae</taxon>
        <taxon>Pentapetalae</taxon>
        <taxon>rosids</taxon>
        <taxon>fabids</taxon>
        <taxon>Fagales</taxon>
        <taxon>Betulaceae</taxon>
        <taxon>Carpinus</taxon>
    </lineage>
</organism>
<comment type="caution">
    <text evidence="2">The sequence shown here is derived from an EMBL/GenBank/DDBJ whole genome shotgun (WGS) entry which is preliminary data.</text>
</comment>
<protein>
    <submittedName>
        <fullName evidence="2">Uncharacterized protein</fullName>
    </submittedName>
</protein>
<accession>A0A5N6KZP4</accession>
<evidence type="ECO:0000256" key="1">
    <source>
        <dbReference type="SAM" id="MobiDB-lite"/>
    </source>
</evidence>
<sequence length="67" mass="7895">MPCKTIPTQEEERASCRKKRVSSSECRERGKTKQELQEESERNSKLKERGKTKQELQEENGRNSKLK</sequence>
<dbReference type="EMBL" id="VIBQ01000033">
    <property type="protein sequence ID" value="KAB8424718.1"/>
    <property type="molecule type" value="Genomic_DNA"/>
</dbReference>
<evidence type="ECO:0000313" key="3">
    <source>
        <dbReference type="Proteomes" id="UP000327013"/>
    </source>
</evidence>